<dbReference type="PANTHER" id="PTHR23176:SF129">
    <property type="entry name" value="RHO GTPASE ACTIVATING PROTEIN AT 16F, ISOFORM E-RELATED"/>
    <property type="match status" value="1"/>
</dbReference>
<dbReference type="InterPro" id="IPR008936">
    <property type="entry name" value="Rho_GTPase_activation_prot"/>
</dbReference>
<dbReference type="CDD" id="cd00201">
    <property type="entry name" value="WW"/>
    <property type="match status" value="1"/>
</dbReference>
<reference evidence="6 7" key="1">
    <citation type="submission" date="2016-07" db="EMBL/GenBank/DDBJ databases">
        <title>Pervasive Adenine N6-methylation of Active Genes in Fungi.</title>
        <authorList>
            <consortium name="DOE Joint Genome Institute"/>
            <person name="Mondo S.J."/>
            <person name="Dannebaum R.O."/>
            <person name="Kuo R.C."/>
            <person name="Labutti K."/>
            <person name="Haridas S."/>
            <person name="Kuo A."/>
            <person name="Salamov A."/>
            <person name="Ahrendt S.R."/>
            <person name="Lipzen A."/>
            <person name="Sullivan W."/>
            <person name="Andreopoulos W.B."/>
            <person name="Clum A."/>
            <person name="Lindquist E."/>
            <person name="Daum C."/>
            <person name="Ramamoorthy G.K."/>
            <person name="Gryganskyi A."/>
            <person name="Culley D."/>
            <person name="Magnuson J.K."/>
            <person name="James T.Y."/>
            <person name="O'Malley M.A."/>
            <person name="Stajich J.E."/>
            <person name="Spatafora J.W."/>
            <person name="Visel A."/>
            <person name="Grigoriev I.V."/>
        </authorList>
    </citation>
    <scope>NUCLEOTIDE SEQUENCE [LARGE SCALE GENOMIC DNA]</scope>
    <source>
        <strain evidence="6 7">NRRL 3301</strain>
    </source>
</reference>
<feature type="region of interest" description="Disordered" evidence="2">
    <location>
        <begin position="30"/>
        <end position="63"/>
    </location>
</feature>
<accession>A0A1X2G736</accession>
<feature type="domain" description="PH" evidence="3">
    <location>
        <begin position="94"/>
        <end position="206"/>
    </location>
</feature>
<evidence type="ECO:0000259" key="4">
    <source>
        <dbReference type="PROSITE" id="PS50020"/>
    </source>
</evidence>
<evidence type="ECO:0000256" key="1">
    <source>
        <dbReference type="ARBA" id="ARBA00022468"/>
    </source>
</evidence>
<dbReference type="InterPro" id="IPR001849">
    <property type="entry name" value="PH_domain"/>
</dbReference>
<dbReference type="Gene3D" id="2.20.70.10">
    <property type="match status" value="1"/>
</dbReference>
<dbReference type="Gene3D" id="2.30.29.30">
    <property type="entry name" value="Pleckstrin-homology domain (PH domain)/Phosphotyrosine-binding domain (PTB)"/>
    <property type="match status" value="1"/>
</dbReference>
<dbReference type="AlphaFoldDB" id="A0A1X2G736"/>
<dbReference type="Gene3D" id="1.10.555.10">
    <property type="entry name" value="Rho GTPase activation protein"/>
    <property type="match status" value="1"/>
</dbReference>
<keyword evidence="7" id="KW-1185">Reference proteome</keyword>
<feature type="domain" description="Rho-GAP" evidence="5">
    <location>
        <begin position="282"/>
        <end position="471"/>
    </location>
</feature>
<dbReference type="OrthoDB" id="79452at2759"/>
<dbReference type="GO" id="GO:0005096">
    <property type="term" value="F:GTPase activator activity"/>
    <property type="evidence" value="ECO:0007669"/>
    <property type="project" value="UniProtKB-KW"/>
</dbReference>
<evidence type="ECO:0000259" key="3">
    <source>
        <dbReference type="PROSITE" id="PS50003"/>
    </source>
</evidence>
<dbReference type="STRING" id="101127.A0A1X2G736"/>
<feature type="compositionally biased region" description="Polar residues" evidence="2">
    <location>
        <begin position="42"/>
        <end position="55"/>
    </location>
</feature>
<dbReference type="PROSITE" id="PS50238">
    <property type="entry name" value="RHOGAP"/>
    <property type="match status" value="1"/>
</dbReference>
<evidence type="ECO:0000259" key="5">
    <source>
        <dbReference type="PROSITE" id="PS50238"/>
    </source>
</evidence>
<evidence type="ECO:0000256" key="2">
    <source>
        <dbReference type="SAM" id="MobiDB-lite"/>
    </source>
</evidence>
<gene>
    <name evidence="6" type="ORF">DM01DRAFT_1310858</name>
</gene>
<dbReference type="SUPFAM" id="SSF51045">
    <property type="entry name" value="WW domain"/>
    <property type="match status" value="1"/>
</dbReference>
<dbReference type="InterPro" id="IPR011993">
    <property type="entry name" value="PH-like_dom_sf"/>
</dbReference>
<dbReference type="SMART" id="SM00233">
    <property type="entry name" value="PH"/>
    <property type="match status" value="1"/>
</dbReference>
<name>A0A1X2G736_9FUNG</name>
<dbReference type="PROSITE" id="PS01159">
    <property type="entry name" value="WW_DOMAIN_1"/>
    <property type="match status" value="1"/>
</dbReference>
<comment type="caution">
    <text evidence="6">The sequence shown here is derived from an EMBL/GenBank/DDBJ whole genome shotgun (WGS) entry which is preliminary data.</text>
</comment>
<dbReference type="CDD" id="cd00821">
    <property type="entry name" value="PH"/>
    <property type="match status" value="1"/>
</dbReference>
<dbReference type="GO" id="GO:0005737">
    <property type="term" value="C:cytoplasm"/>
    <property type="evidence" value="ECO:0007669"/>
    <property type="project" value="TreeGrafter"/>
</dbReference>
<dbReference type="Pfam" id="PF00620">
    <property type="entry name" value="RhoGAP"/>
    <property type="match status" value="1"/>
</dbReference>
<organism evidence="6 7">
    <name type="scientific">Hesseltinella vesiculosa</name>
    <dbReference type="NCBI Taxonomy" id="101127"/>
    <lineage>
        <taxon>Eukaryota</taxon>
        <taxon>Fungi</taxon>
        <taxon>Fungi incertae sedis</taxon>
        <taxon>Mucoromycota</taxon>
        <taxon>Mucoromycotina</taxon>
        <taxon>Mucoromycetes</taxon>
        <taxon>Mucorales</taxon>
        <taxon>Cunninghamellaceae</taxon>
        <taxon>Hesseltinella</taxon>
    </lineage>
</organism>
<dbReference type="Pfam" id="PF00397">
    <property type="entry name" value="WW"/>
    <property type="match status" value="1"/>
</dbReference>
<dbReference type="PROSITE" id="PS50020">
    <property type="entry name" value="WW_DOMAIN_2"/>
    <property type="match status" value="1"/>
</dbReference>
<keyword evidence="1" id="KW-0343">GTPase activation</keyword>
<dbReference type="EMBL" id="MCGT01000036">
    <property type="protein sequence ID" value="ORX46776.1"/>
    <property type="molecule type" value="Genomic_DNA"/>
</dbReference>
<sequence>MPSTTPPLNLSSGWSHAYDNEGTIYYFNEQTGESSWDPPVSKRSTSLPSEPTDSIISPPAAPFRPSGSDDLDFGFMQLDPQAMKKLSLDQLDREARHQGFVQMKMVSEDNGKLSSWKMYYGVLVHGYLLLYKEAHVKNRKKMATLPPVGSFDLGPCQIQPAAKQDTKRKHSLLITLPPPKKITLYIQAANDKDYAIWTDAIMRDLIVRNEDQTTRDSEISQLLCALALDDHQMKVNKKMQSDTGAHPPNVSNTNKKKGAWLRNKSKADHPAIPPPLQSTQKAALDDDVFGGYLPSNFPAVVQQCIDQVEARGLDVVGIYRLSGPASSIQKYRTAYNKRDPVDLGREPDINVCTGLLKLYLRELKEPLMTFDYYDYFMEAARIDDYDDRMYQIKSILHVLPKPNVKVLEYLMHHLNRVSLQSDVNKMEPSNLALIFSVGLLRLPGHDMASIMHADLQSKIVEAIIQQVDWFFELDDEDGVDGS</sequence>
<dbReference type="SMART" id="SM00456">
    <property type="entry name" value="WW"/>
    <property type="match status" value="1"/>
</dbReference>
<dbReference type="InterPro" id="IPR000198">
    <property type="entry name" value="RhoGAP_dom"/>
</dbReference>
<dbReference type="Proteomes" id="UP000242146">
    <property type="component" value="Unassembled WGS sequence"/>
</dbReference>
<dbReference type="InterPro" id="IPR001202">
    <property type="entry name" value="WW_dom"/>
</dbReference>
<dbReference type="GO" id="GO:0007165">
    <property type="term" value="P:signal transduction"/>
    <property type="evidence" value="ECO:0007669"/>
    <property type="project" value="InterPro"/>
</dbReference>
<dbReference type="PANTHER" id="PTHR23176">
    <property type="entry name" value="RHO/RAC/CDC GTPASE-ACTIVATING PROTEIN"/>
    <property type="match status" value="1"/>
</dbReference>
<dbReference type="SUPFAM" id="SSF50729">
    <property type="entry name" value="PH domain-like"/>
    <property type="match status" value="1"/>
</dbReference>
<dbReference type="CDD" id="cd00159">
    <property type="entry name" value="RhoGAP"/>
    <property type="match status" value="1"/>
</dbReference>
<dbReference type="PROSITE" id="PS50003">
    <property type="entry name" value="PH_DOMAIN"/>
    <property type="match status" value="1"/>
</dbReference>
<evidence type="ECO:0000313" key="6">
    <source>
        <dbReference type="EMBL" id="ORX46776.1"/>
    </source>
</evidence>
<proteinExistence type="predicted"/>
<dbReference type="InterPro" id="IPR036020">
    <property type="entry name" value="WW_dom_sf"/>
</dbReference>
<dbReference type="InterPro" id="IPR050729">
    <property type="entry name" value="Rho-GAP"/>
</dbReference>
<evidence type="ECO:0000313" key="7">
    <source>
        <dbReference type="Proteomes" id="UP000242146"/>
    </source>
</evidence>
<protein>
    <submittedName>
        <fullName evidence="6">RhoGAP-domain-containing protein</fullName>
    </submittedName>
</protein>
<dbReference type="SMART" id="SM00324">
    <property type="entry name" value="RhoGAP"/>
    <property type="match status" value="1"/>
</dbReference>
<dbReference type="SUPFAM" id="SSF48350">
    <property type="entry name" value="GTPase activation domain, GAP"/>
    <property type="match status" value="1"/>
</dbReference>
<dbReference type="Pfam" id="PF00169">
    <property type="entry name" value="PH"/>
    <property type="match status" value="1"/>
</dbReference>
<feature type="domain" description="WW" evidence="4">
    <location>
        <begin position="8"/>
        <end position="41"/>
    </location>
</feature>